<proteinExistence type="predicted"/>
<feature type="region of interest" description="Disordered" evidence="1">
    <location>
        <begin position="207"/>
        <end position="264"/>
    </location>
</feature>
<sequence>MDPGTDPRIAKLNARLAYQRHWQVELFKTCCKNPGYCCFALWCPYCASYGLRKQALHGDLTRYTCCNGNCPCSGRLNESKCPGFCLCMEAWICFPQSVATTRWMIQDELQVETTKCDKCIIGTMIFLQYLRCVCNILACFFSELQDAAQIVDLLADFAWCTVCACMQAQHKAELDYRDTNPTAVPPPLPGMMAPGVQMIPMGAPPAQPGYGYPPPPPPGSYSAHPPGPGYPYPPPPGYPPAPGYPMPSYTGHPSAMPQQPGMQR</sequence>
<dbReference type="AlphaFoldDB" id="A0A8J4BZQ1"/>
<evidence type="ECO:0000313" key="2">
    <source>
        <dbReference type="EMBL" id="GIL97090.1"/>
    </source>
</evidence>
<organism evidence="2 3">
    <name type="scientific">Volvox reticuliferus</name>
    <dbReference type="NCBI Taxonomy" id="1737510"/>
    <lineage>
        <taxon>Eukaryota</taxon>
        <taxon>Viridiplantae</taxon>
        <taxon>Chlorophyta</taxon>
        <taxon>core chlorophytes</taxon>
        <taxon>Chlorophyceae</taxon>
        <taxon>CS clade</taxon>
        <taxon>Chlamydomonadales</taxon>
        <taxon>Volvocaceae</taxon>
        <taxon>Volvox</taxon>
    </lineage>
</organism>
<evidence type="ECO:0000313" key="3">
    <source>
        <dbReference type="Proteomes" id="UP000722791"/>
    </source>
</evidence>
<dbReference type="EMBL" id="BNCQ01000004">
    <property type="protein sequence ID" value="GIL97090.1"/>
    <property type="molecule type" value="Genomic_DNA"/>
</dbReference>
<dbReference type="PANTHER" id="PTHR31152:SF1">
    <property type="entry name" value="PLAC8 FAMILY PROTEIN"/>
    <property type="match status" value="1"/>
</dbReference>
<dbReference type="OrthoDB" id="998115at2759"/>
<gene>
    <name evidence="2" type="ORF">Vretimale_2837</name>
</gene>
<name>A0A8J4BZQ1_9CHLO</name>
<protein>
    <submittedName>
        <fullName evidence="2">Uncharacterized protein</fullName>
    </submittedName>
</protein>
<reference evidence="2" key="1">
    <citation type="journal article" date="2021" name="Proc. Natl. Acad. Sci. U.S.A.">
        <title>Three genomes in the algal genus Volvox reveal the fate of a haploid sex-determining region after a transition to homothallism.</title>
        <authorList>
            <person name="Yamamoto K."/>
            <person name="Hamaji T."/>
            <person name="Kawai-Toyooka H."/>
            <person name="Matsuzaki R."/>
            <person name="Takahashi F."/>
            <person name="Nishimura Y."/>
            <person name="Kawachi M."/>
            <person name="Noguchi H."/>
            <person name="Minakuchi Y."/>
            <person name="Umen J.G."/>
            <person name="Toyoda A."/>
            <person name="Nozaki H."/>
        </authorList>
    </citation>
    <scope>NUCLEOTIDE SEQUENCE</scope>
    <source>
        <strain evidence="2">NIES-3785</strain>
    </source>
</reference>
<dbReference type="PANTHER" id="PTHR31152">
    <property type="entry name" value="PLAC8 FAMILY PROTEIN"/>
    <property type="match status" value="1"/>
</dbReference>
<dbReference type="Proteomes" id="UP000722791">
    <property type="component" value="Unassembled WGS sequence"/>
</dbReference>
<evidence type="ECO:0000256" key="1">
    <source>
        <dbReference type="SAM" id="MobiDB-lite"/>
    </source>
</evidence>
<comment type="caution">
    <text evidence="2">The sequence shown here is derived from an EMBL/GenBank/DDBJ whole genome shotgun (WGS) entry which is preliminary data.</text>
</comment>
<feature type="compositionally biased region" description="Pro residues" evidence="1">
    <location>
        <begin position="207"/>
        <end position="245"/>
    </location>
</feature>
<accession>A0A8J4BZQ1</accession>